<feature type="transmembrane region" description="Helical" evidence="12">
    <location>
        <begin position="338"/>
        <end position="358"/>
    </location>
</feature>
<dbReference type="InterPro" id="IPR023754">
    <property type="entry name" value="HemeA_Synthase_type2"/>
</dbReference>
<evidence type="ECO:0000256" key="3">
    <source>
        <dbReference type="ARBA" id="ARBA00022692"/>
    </source>
</evidence>
<sequence>MLLSKLASFRSSLSVAAKNGLCRWTQPTLRLGSTTVRTFTKEVQDKKVGYWLLGCAGMVYGAVALGGVTRLTESGLSMVNWDLFRTMKPPFNQAEWEAEFARYKQFPEYKYKSSSEEMTLSQFKFIWTMEYLHRMWGRAIGLAFFIPAGYFWARGRFTTTGMKVRMAACGALLLAQGGVGWWMVKSGLDPSKNSDTSVPRVSQYRLATHLSLAFVLYSLFLWNGLRQVLPNSNVAPVAGIGKLKGIAHSAKGVMFLTAIMGAFVAGLDAGLVYNSWPKFADSWIPPNLMTRSPAWKNFFENDVTVQFIHRNLAYLTLFSISLTWLVGRRMNLPKRAKLALHASLGMAYTQALLGISTLVHFVPIWLAALHQSGSMALITAVLWLGTELKRIPK</sequence>
<accession>A0AA36DFR9</accession>
<organism evidence="13 14">
    <name type="scientific">Mesorhabditis spiculigera</name>
    <dbReference type="NCBI Taxonomy" id="96644"/>
    <lineage>
        <taxon>Eukaryota</taxon>
        <taxon>Metazoa</taxon>
        <taxon>Ecdysozoa</taxon>
        <taxon>Nematoda</taxon>
        <taxon>Chromadorea</taxon>
        <taxon>Rhabditida</taxon>
        <taxon>Rhabditina</taxon>
        <taxon>Rhabditomorpha</taxon>
        <taxon>Rhabditoidea</taxon>
        <taxon>Rhabditidae</taxon>
        <taxon>Mesorhabditinae</taxon>
        <taxon>Mesorhabditis</taxon>
    </lineage>
</organism>
<comment type="pathway">
    <text evidence="10">Porphyrin-containing compound metabolism; heme A biosynthesis; heme A from heme O: step 1/1.</text>
</comment>
<dbReference type="PANTHER" id="PTHR23289:SF2">
    <property type="entry name" value="CYTOCHROME C OXIDASE ASSEMBLY PROTEIN COX15 HOMOLOG"/>
    <property type="match status" value="1"/>
</dbReference>
<evidence type="ECO:0000313" key="14">
    <source>
        <dbReference type="Proteomes" id="UP001177023"/>
    </source>
</evidence>
<feature type="transmembrane region" description="Helical" evidence="12">
    <location>
        <begin position="252"/>
        <end position="273"/>
    </location>
</feature>
<evidence type="ECO:0000256" key="8">
    <source>
        <dbReference type="ARBA" id="ARBA00023133"/>
    </source>
</evidence>
<keyword evidence="9 12" id="KW-0472">Membrane</keyword>
<feature type="transmembrane region" description="Helical" evidence="12">
    <location>
        <begin position="204"/>
        <end position="222"/>
    </location>
</feature>
<evidence type="ECO:0000256" key="10">
    <source>
        <dbReference type="ARBA" id="ARBA00044501"/>
    </source>
</evidence>
<keyword evidence="6" id="KW-0560">Oxidoreductase</keyword>
<evidence type="ECO:0000256" key="4">
    <source>
        <dbReference type="ARBA" id="ARBA00022723"/>
    </source>
</evidence>
<comment type="cofactor">
    <cofactor evidence="1">
        <name>heme b</name>
        <dbReference type="ChEBI" id="CHEBI:60344"/>
    </cofactor>
</comment>
<keyword evidence="4" id="KW-0479">Metal-binding</keyword>
<dbReference type="EMBL" id="CATQJA010002709">
    <property type="protein sequence ID" value="CAJ0586869.1"/>
    <property type="molecule type" value="Genomic_DNA"/>
</dbReference>
<dbReference type="GO" id="GO:0006784">
    <property type="term" value="P:heme A biosynthetic process"/>
    <property type="evidence" value="ECO:0007669"/>
    <property type="project" value="InterPro"/>
</dbReference>
<feature type="non-terminal residue" evidence="13">
    <location>
        <position position="1"/>
    </location>
</feature>
<evidence type="ECO:0000256" key="12">
    <source>
        <dbReference type="SAM" id="Phobius"/>
    </source>
</evidence>
<feature type="transmembrane region" description="Helical" evidence="12">
    <location>
        <begin position="135"/>
        <end position="153"/>
    </location>
</feature>
<evidence type="ECO:0000256" key="1">
    <source>
        <dbReference type="ARBA" id="ARBA00001970"/>
    </source>
</evidence>
<evidence type="ECO:0000313" key="13">
    <source>
        <dbReference type="EMBL" id="CAJ0586869.1"/>
    </source>
</evidence>
<evidence type="ECO:0000256" key="11">
    <source>
        <dbReference type="ARBA" id="ARBA00048044"/>
    </source>
</evidence>
<keyword evidence="7" id="KW-0408">Iron</keyword>
<evidence type="ECO:0000256" key="9">
    <source>
        <dbReference type="ARBA" id="ARBA00023136"/>
    </source>
</evidence>
<evidence type="ECO:0000256" key="2">
    <source>
        <dbReference type="ARBA" id="ARBA00004141"/>
    </source>
</evidence>
<dbReference type="GO" id="GO:0120547">
    <property type="term" value="F:heme A synthase activity"/>
    <property type="evidence" value="ECO:0007669"/>
    <property type="project" value="UniProtKB-EC"/>
</dbReference>
<dbReference type="GO" id="GO:0005743">
    <property type="term" value="C:mitochondrial inner membrane"/>
    <property type="evidence" value="ECO:0007669"/>
    <property type="project" value="TreeGrafter"/>
</dbReference>
<name>A0AA36DFR9_9BILA</name>
<feature type="transmembrane region" description="Helical" evidence="12">
    <location>
        <begin position="364"/>
        <end position="385"/>
    </location>
</feature>
<evidence type="ECO:0000256" key="7">
    <source>
        <dbReference type="ARBA" id="ARBA00023004"/>
    </source>
</evidence>
<dbReference type="PANTHER" id="PTHR23289">
    <property type="entry name" value="CYTOCHROME C OXIDASE ASSEMBLY PROTEIN COX15"/>
    <property type="match status" value="1"/>
</dbReference>
<dbReference type="GO" id="GO:0016653">
    <property type="term" value="F:oxidoreductase activity, acting on NAD(P)H, heme protein as acceptor"/>
    <property type="evidence" value="ECO:0007669"/>
    <property type="project" value="TreeGrafter"/>
</dbReference>
<comment type="catalytic activity">
    <reaction evidence="11">
        <text>Fe(II)-heme o + 2 A + H2O = Fe(II)-heme a + 2 AH2</text>
        <dbReference type="Rhea" id="RHEA:63388"/>
        <dbReference type="ChEBI" id="CHEBI:13193"/>
        <dbReference type="ChEBI" id="CHEBI:15377"/>
        <dbReference type="ChEBI" id="CHEBI:17499"/>
        <dbReference type="ChEBI" id="CHEBI:60530"/>
        <dbReference type="ChEBI" id="CHEBI:61715"/>
        <dbReference type="EC" id="1.17.99.9"/>
    </reaction>
    <physiologicalReaction direction="left-to-right" evidence="11">
        <dbReference type="Rhea" id="RHEA:63389"/>
    </physiologicalReaction>
</comment>
<dbReference type="AlphaFoldDB" id="A0AA36DFR9"/>
<proteinExistence type="predicted"/>
<keyword evidence="14" id="KW-1185">Reference proteome</keyword>
<feature type="transmembrane region" description="Helical" evidence="12">
    <location>
        <begin position="165"/>
        <end position="184"/>
    </location>
</feature>
<keyword evidence="5 12" id="KW-1133">Transmembrane helix</keyword>
<dbReference type="Proteomes" id="UP001177023">
    <property type="component" value="Unassembled WGS sequence"/>
</dbReference>
<reference evidence="13" key="1">
    <citation type="submission" date="2023-06" db="EMBL/GenBank/DDBJ databases">
        <authorList>
            <person name="Delattre M."/>
        </authorList>
    </citation>
    <scope>NUCLEOTIDE SEQUENCE</scope>
    <source>
        <strain evidence="13">AF72</strain>
    </source>
</reference>
<evidence type="ECO:0000256" key="6">
    <source>
        <dbReference type="ARBA" id="ARBA00023002"/>
    </source>
</evidence>
<keyword evidence="8" id="KW-0350">Heme biosynthesis</keyword>
<dbReference type="GO" id="GO:0046872">
    <property type="term" value="F:metal ion binding"/>
    <property type="evidence" value="ECO:0007669"/>
    <property type="project" value="UniProtKB-KW"/>
</dbReference>
<feature type="transmembrane region" description="Helical" evidence="12">
    <location>
        <begin position="48"/>
        <end position="68"/>
    </location>
</feature>
<comment type="subcellular location">
    <subcellularLocation>
        <location evidence="2">Membrane</location>
        <topology evidence="2">Multi-pass membrane protein</topology>
    </subcellularLocation>
</comment>
<keyword evidence="3 12" id="KW-0812">Transmembrane</keyword>
<gene>
    <name evidence="13" type="ORF">MSPICULIGERA_LOCUS24851</name>
</gene>
<feature type="transmembrane region" description="Helical" evidence="12">
    <location>
        <begin position="307"/>
        <end position="326"/>
    </location>
</feature>
<dbReference type="InterPro" id="IPR003780">
    <property type="entry name" value="COX15/CtaA_fam"/>
</dbReference>
<evidence type="ECO:0008006" key="15">
    <source>
        <dbReference type="Google" id="ProtNLM"/>
    </source>
</evidence>
<evidence type="ECO:0000256" key="5">
    <source>
        <dbReference type="ARBA" id="ARBA00022989"/>
    </source>
</evidence>
<comment type="caution">
    <text evidence="13">The sequence shown here is derived from an EMBL/GenBank/DDBJ whole genome shotgun (WGS) entry which is preliminary data.</text>
</comment>
<protein>
    <recommendedName>
        <fullName evidence="15">Cytochrome c oxidase assembly protein COX15</fullName>
    </recommendedName>
</protein>
<dbReference type="Pfam" id="PF02628">
    <property type="entry name" value="COX15-CtaA"/>
    <property type="match status" value="1"/>
</dbReference>